<dbReference type="Pfam" id="PF00319">
    <property type="entry name" value="SRF-TF"/>
    <property type="match status" value="1"/>
</dbReference>
<dbReference type="AlphaFoldDB" id="A0A444X9A9"/>
<keyword evidence="2" id="KW-0805">Transcription regulation</keyword>
<comment type="caution">
    <text evidence="7">The sequence shown here is derived from an EMBL/GenBank/DDBJ whole genome shotgun (WGS) entry which is preliminary data.</text>
</comment>
<evidence type="ECO:0000313" key="7">
    <source>
        <dbReference type="EMBL" id="RYQ86153.1"/>
    </source>
</evidence>
<sequence length="279" mass="31284">MMDNNCRPNLFSVLRKRRVSFAELARQYEMAANNNDDDIPKMKRRMKLQLIDDMNSRKATFRKRRAGLLKKLEQLAILYDIQACIAIFSPGDKNPTVWPSVEEAKEIVEKFEEIPEPERPVTDFSDDELDRFLICVDDKLKAVRNSITISTRHSEASTSLQPPPAAPLAVQPLIISGEVDNNDDFFGGLFFEDESSGSVLFPVGDKNVLVVPPAEANEELFAFGDFADSVDFGDLDNFSYLTVGTDDDDDDDFLIDELLLPNQGNAAGNTSNDNHKGVW</sequence>
<dbReference type="CDD" id="cd00266">
    <property type="entry name" value="MADS_SRF_like"/>
    <property type="match status" value="1"/>
</dbReference>
<keyword evidence="4" id="KW-0804">Transcription</keyword>
<dbReference type="GO" id="GO:0005634">
    <property type="term" value="C:nucleus"/>
    <property type="evidence" value="ECO:0007669"/>
    <property type="project" value="UniProtKB-SubCell"/>
</dbReference>
<dbReference type="SUPFAM" id="SSF55455">
    <property type="entry name" value="SRF-like"/>
    <property type="match status" value="1"/>
</dbReference>
<dbReference type="InterPro" id="IPR002100">
    <property type="entry name" value="TF_MADSbox"/>
</dbReference>
<evidence type="ECO:0000313" key="8">
    <source>
        <dbReference type="Proteomes" id="UP000289738"/>
    </source>
</evidence>
<dbReference type="GO" id="GO:0045944">
    <property type="term" value="P:positive regulation of transcription by RNA polymerase II"/>
    <property type="evidence" value="ECO:0007669"/>
    <property type="project" value="InterPro"/>
</dbReference>
<comment type="subcellular location">
    <subcellularLocation>
        <location evidence="1">Nucleus</location>
    </subcellularLocation>
</comment>
<dbReference type="PROSITE" id="PS50066">
    <property type="entry name" value="MADS_BOX_2"/>
    <property type="match status" value="1"/>
</dbReference>
<feature type="domain" description="MADS-box" evidence="6">
    <location>
        <begin position="41"/>
        <end position="93"/>
    </location>
</feature>
<dbReference type="InterPro" id="IPR050142">
    <property type="entry name" value="MADS-box/MEF2_TF"/>
</dbReference>
<dbReference type="Gene3D" id="3.40.1810.10">
    <property type="entry name" value="Transcription factor, MADS-box"/>
    <property type="match status" value="1"/>
</dbReference>
<gene>
    <name evidence="7" type="ORF">Ahy_B10g105832</name>
</gene>
<keyword evidence="8" id="KW-1185">Reference proteome</keyword>
<dbReference type="InterPro" id="IPR036879">
    <property type="entry name" value="TF_MADSbox_sf"/>
</dbReference>
<dbReference type="Proteomes" id="UP000289738">
    <property type="component" value="Chromosome B10"/>
</dbReference>
<keyword evidence="3" id="KW-0238">DNA-binding</keyword>
<evidence type="ECO:0000256" key="3">
    <source>
        <dbReference type="ARBA" id="ARBA00023125"/>
    </source>
</evidence>
<dbReference type="SMART" id="SM00432">
    <property type="entry name" value="MADS"/>
    <property type="match status" value="1"/>
</dbReference>
<protein>
    <recommendedName>
        <fullName evidence="6">MADS-box domain-containing protein</fullName>
    </recommendedName>
</protein>
<dbReference type="PRINTS" id="PR00404">
    <property type="entry name" value="MADSDOMAIN"/>
</dbReference>
<keyword evidence="5" id="KW-0539">Nucleus</keyword>
<evidence type="ECO:0000259" key="6">
    <source>
        <dbReference type="PROSITE" id="PS50066"/>
    </source>
</evidence>
<dbReference type="PANTHER" id="PTHR48019">
    <property type="entry name" value="SERUM RESPONSE FACTOR HOMOLOG"/>
    <property type="match status" value="1"/>
</dbReference>
<reference evidence="7 8" key="1">
    <citation type="submission" date="2019-01" db="EMBL/GenBank/DDBJ databases">
        <title>Sequencing of cultivated peanut Arachis hypogaea provides insights into genome evolution and oil improvement.</title>
        <authorList>
            <person name="Chen X."/>
        </authorList>
    </citation>
    <scope>NUCLEOTIDE SEQUENCE [LARGE SCALE GENOMIC DNA]</scope>
    <source>
        <strain evidence="8">cv. Fuhuasheng</strain>
        <tissue evidence="7">Leaves</tissue>
    </source>
</reference>
<dbReference type="GO" id="GO:0000981">
    <property type="term" value="F:DNA-binding transcription factor activity, RNA polymerase II-specific"/>
    <property type="evidence" value="ECO:0007669"/>
    <property type="project" value="InterPro"/>
</dbReference>
<evidence type="ECO:0000256" key="4">
    <source>
        <dbReference type="ARBA" id="ARBA00023163"/>
    </source>
</evidence>
<organism evidence="7 8">
    <name type="scientific">Arachis hypogaea</name>
    <name type="common">Peanut</name>
    <dbReference type="NCBI Taxonomy" id="3818"/>
    <lineage>
        <taxon>Eukaryota</taxon>
        <taxon>Viridiplantae</taxon>
        <taxon>Streptophyta</taxon>
        <taxon>Embryophyta</taxon>
        <taxon>Tracheophyta</taxon>
        <taxon>Spermatophyta</taxon>
        <taxon>Magnoliopsida</taxon>
        <taxon>eudicotyledons</taxon>
        <taxon>Gunneridae</taxon>
        <taxon>Pentapetalae</taxon>
        <taxon>rosids</taxon>
        <taxon>fabids</taxon>
        <taxon>Fabales</taxon>
        <taxon>Fabaceae</taxon>
        <taxon>Papilionoideae</taxon>
        <taxon>50 kb inversion clade</taxon>
        <taxon>dalbergioids sensu lato</taxon>
        <taxon>Dalbergieae</taxon>
        <taxon>Pterocarpus clade</taxon>
        <taxon>Arachis</taxon>
    </lineage>
</organism>
<dbReference type="EMBL" id="SDMP01000020">
    <property type="protein sequence ID" value="RYQ86153.1"/>
    <property type="molecule type" value="Genomic_DNA"/>
</dbReference>
<evidence type="ECO:0000256" key="2">
    <source>
        <dbReference type="ARBA" id="ARBA00023015"/>
    </source>
</evidence>
<accession>A0A444X9A9</accession>
<dbReference type="InterPro" id="IPR033897">
    <property type="entry name" value="SRF-like_MADS-box"/>
</dbReference>
<dbReference type="GO" id="GO:0000987">
    <property type="term" value="F:cis-regulatory region sequence-specific DNA binding"/>
    <property type="evidence" value="ECO:0007669"/>
    <property type="project" value="InterPro"/>
</dbReference>
<name>A0A444X9A9_ARAHY</name>
<evidence type="ECO:0000256" key="5">
    <source>
        <dbReference type="ARBA" id="ARBA00023242"/>
    </source>
</evidence>
<proteinExistence type="predicted"/>
<dbReference type="GO" id="GO:0046983">
    <property type="term" value="F:protein dimerization activity"/>
    <property type="evidence" value="ECO:0007669"/>
    <property type="project" value="InterPro"/>
</dbReference>
<evidence type="ECO:0000256" key="1">
    <source>
        <dbReference type="ARBA" id="ARBA00004123"/>
    </source>
</evidence>